<dbReference type="PANTHER" id="PTHR35586">
    <property type="entry name" value="SLL1691 PROTEIN"/>
    <property type="match status" value="1"/>
</dbReference>
<reference evidence="2 3" key="1">
    <citation type="submission" date="2019-10" db="EMBL/GenBank/DDBJ databases">
        <title>Genomic and transcriptomic insights into the perfect genentic adaptation of a filamentous nitrogen-fixing cyanobacterium to rice fields.</title>
        <authorList>
            <person name="Chen Z."/>
        </authorList>
    </citation>
    <scope>NUCLEOTIDE SEQUENCE [LARGE SCALE GENOMIC DNA]</scope>
    <source>
        <strain evidence="2">CCNUC1</strain>
    </source>
</reference>
<evidence type="ECO:0000313" key="3">
    <source>
        <dbReference type="Proteomes" id="UP000326678"/>
    </source>
</evidence>
<proteinExistence type="predicted"/>
<name>A0A5P8W1C7_9NOSO</name>
<keyword evidence="3" id="KW-1185">Reference proteome</keyword>
<gene>
    <name evidence="2" type="ORF">GXM_03941</name>
</gene>
<dbReference type="EMBL" id="CP045226">
    <property type="protein sequence ID" value="QFS46460.1"/>
    <property type="molecule type" value="Genomic_DNA"/>
</dbReference>
<dbReference type="RefSeq" id="WP_152589428.1">
    <property type="nucleotide sequence ID" value="NZ_CP045226.1"/>
</dbReference>
<dbReference type="Proteomes" id="UP000326678">
    <property type="component" value="Chromosome Gxm1"/>
</dbReference>
<dbReference type="InterPro" id="IPR010106">
    <property type="entry name" value="RpnA"/>
</dbReference>
<accession>A0A5P8W1C7</accession>
<feature type="domain" description="DUF4351" evidence="1">
    <location>
        <begin position="217"/>
        <end position="275"/>
    </location>
</feature>
<dbReference type="Pfam" id="PF11103">
    <property type="entry name" value="DUF2887"/>
    <property type="match status" value="1"/>
</dbReference>
<dbReference type="Pfam" id="PF14261">
    <property type="entry name" value="DUF4351"/>
    <property type="match status" value="1"/>
</dbReference>
<sequence length="278" mass="32250">MRRDSIFYKLFQQSPNLLFELVANPPTNADSYRFDSVAVKEPKFEIDGVFLPPESDGAGVVYFCEVQFQKDEQLYERVWAESSLYFYRNRARFSDWQTVIIYPSRSIEQSDIHPHRSLLNGGQVHRVYLDELGDIRQLPIWVALMVLTTVDEEQAPEEARYLLTRTTQEMLSPSNRAIIELITTIMVYRFEQLTQAEVESMLGITLKETRVYREIKEEGREEATANLILRQLTKRFGELSEEIRSSISGLPLPVLEDLGEALLDFTSLADLQVWLEAR</sequence>
<evidence type="ECO:0000313" key="2">
    <source>
        <dbReference type="EMBL" id="QFS46460.1"/>
    </source>
</evidence>
<dbReference type="InterPro" id="IPR025587">
    <property type="entry name" value="DUF4351"/>
</dbReference>
<dbReference type="InterPro" id="IPR022573">
    <property type="entry name" value="DUF2887"/>
</dbReference>
<organism evidence="2 3">
    <name type="scientific">Nostoc sphaeroides CCNUC1</name>
    <dbReference type="NCBI Taxonomy" id="2653204"/>
    <lineage>
        <taxon>Bacteria</taxon>
        <taxon>Bacillati</taxon>
        <taxon>Cyanobacteriota</taxon>
        <taxon>Cyanophyceae</taxon>
        <taxon>Nostocales</taxon>
        <taxon>Nostocaceae</taxon>
        <taxon>Nostoc</taxon>
    </lineage>
</organism>
<dbReference type="KEGG" id="nsh:GXM_03941"/>
<dbReference type="AlphaFoldDB" id="A0A5P8W1C7"/>
<dbReference type="NCBIfam" id="TIGR01784">
    <property type="entry name" value="T_den_put_tspse"/>
    <property type="match status" value="1"/>
</dbReference>
<protein>
    <recommendedName>
        <fullName evidence="1">DUF4351 domain-containing protein</fullName>
    </recommendedName>
</protein>
<dbReference type="PANTHER" id="PTHR35586:SF2">
    <property type="entry name" value="SLL1542 PROTEIN"/>
    <property type="match status" value="1"/>
</dbReference>
<evidence type="ECO:0000259" key="1">
    <source>
        <dbReference type="Pfam" id="PF14261"/>
    </source>
</evidence>